<dbReference type="EC" id="2.10.1.1" evidence="5 10"/>
<dbReference type="InterPro" id="IPR005111">
    <property type="entry name" value="MoeA_C_domain_IV"/>
</dbReference>
<keyword evidence="10" id="KW-0808">Transferase</keyword>
<comment type="function">
    <text evidence="1 10">Catalyzes the insertion of molybdate into adenylated molybdopterin with the concomitant release of AMP.</text>
</comment>
<dbReference type="SMART" id="SM00852">
    <property type="entry name" value="MoCF_biosynth"/>
    <property type="match status" value="1"/>
</dbReference>
<evidence type="ECO:0000256" key="5">
    <source>
        <dbReference type="ARBA" id="ARBA00013269"/>
    </source>
</evidence>
<dbReference type="EMBL" id="CP001791">
    <property type="protein sequence ID" value="ADH98737.1"/>
    <property type="molecule type" value="Genomic_DNA"/>
</dbReference>
<keyword evidence="10" id="KW-0460">Magnesium</keyword>
<dbReference type="UniPathway" id="UPA00344"/>
<dbReference type="HOGENOM" id="CLU_010186_3_0_9"/>
<dbReference type="SUPFAM" id="SSF63867">
    <property type="entry name" value="MoeA C-terminal domain-like"/>
    <property type="match status" value="1"/>
</dbReference>
<keyword evidence="8 10" id="KW-0501">Molybdenum cofactor biosynthesis</keyword>
<evidence type="ECO:0000259" key="11">
    <source>
        <dbReference type="SMART" id="SM00852"/>
    </source>
</evidence>
<dbReference type="eggNOG" id="COG0303">
    <property type="taxonomic scope" value="Bacteria"/>
</dbReference>
<dbReference type="Gene3D" id="3.40.980.10">
    <property type="entry name" value="MoaB/Mog-like domain"/>
    <property type="match status" value="1"/>
</dbReference>
<dbReference type="Pfam" id="PF12727">
    <property type="entry name" value="PBP_like"/>
    <property type="match status" value="1"/>
</dbReference>
<dbReference type="GO" id="GO:0046872">
    <property type="term" value="F:metal ion binding"/>
    <property type="evidence" value="ECO:0007669"/>
    <property type="project" value="UniProtKB-UniRule"/>
</dbReference>
<comment type="pathway">
    <text evidence="3 10">Cofactor biosynthesis; molybdopterin biosynthesis.</text>
</comment>
<dbReference type="GO" id="GO:0005829">
    <property type="term" value="C:cytosol"/>
    <property type="evidence" value="ECO:0007669"/>
    <property type="project" value="TreeGrafter"/>
</dbReference>
<dbReference type="InterPro" id="IPR036688">
    <property type="entry name" value="MoeA_C_domain_IV_sf"/>
</dbReference>
<dbReference type="GO" id="GO:0061599">
    <property type="term" value="F:molybdopterin molybdotransferase activity"/>
    <property type="evidence" value="ECO:0007669"/>
    <property type="project" value="UniProtKB-UniRule"/>
</dbReference>
<dbReference type="SUPFAM" id="SSF63882">
    <property type="entry name" value="MoeA N-terminal region -like"/>
    <property type="match status" value="1"/>
</dbReference>
<dbReference type="STRING" id="439292.Bsel_1224"/>
<dbReference type="SUPFAM" id="SSF53218">
    <property type="entry name" value="Molybdenum cofactor biosynthesis proteins"/>
    <property type="match status" value="1"/>
</dbReference>
<gene>
    <name evidence="12" type="ordered locus">Bsel_1224</name>
</gene>
<dbReference type="InterPro" id="IPR036135">
    <property type="entry name" value="MoeA_linker/N_sf"/>
</dbReference>
<dbReference type="GO" id="GO:0006777">
    <property type="term" value="P:Mo-molybdopterin cofactor biosynthetic process"/>
    <property type="evidence" value="ECO:0007669"/>
    <property type="project" value="UniProtKB-UniRule"/>
</dbReference>
<evidence type="ECO:0000256" key="1">
    <source>
        <dbReference type="ARBA" id="ARBA00002901"/>
    </source>
</evidence>
<feature type="domain" description="MoaB/Mog" evidence="11">
    <location>
        <begin position="179"/>
        <end position="316"/>
    </location>
</feature>
<dbReference type="Gene3D" id="2.40.340.10">
    <property type="entry name" value="MoeA, C-terminal, domain IV"/>
    <property type="match status" value="1"/>
</dbReference>
<dbReference type="OrthoDB" id="9804758at2"/>
<dbReference type="InterPro" id="IPR001453">
    <property type="entry name" value="MoaB/Mog_dom"/>
</dbReference>
<dbReference type="Pfam" id="PF03453">
    <property type="entry name" value="MoeA_N"/>
    <property type="match status" value="1"/>
</dbReference>
<evidence type="ECO:0000256" key="3">
    <source>
        <dbReference type="ARBA" id="ARBA00005046"/>
    </source>
</evidence>
<evidence type="ECO:0000256" key="6">
    <source>
        <dbReference type="ARBA" id="ARBA00021108"/>
    </source>
</evidence>
<dbReference type="RefSeq" id="WP_013172161.1">
    <property type="nucleotide sequence ID" value="NC_014219.1"/>
</dbReference>
<dbReference type="SUPFAM" id="SSF53850">
    <property type="entry name" value="Periplasmic binding protein-like II"/>
    <property type="match status" value="1"/>
</dbReference>
<keyword evidence="7 10" id="KW-0500">Molybdenum</keyword>
<comment type="catalytic activity">
    <reaction evidence="9">
        <text>adenylyl-molybdopterin + molybdate = Mo-molybdopterin + AMP + H(+)</text>
        <dbReference type="Rhea" id="RHEA:35047"/>
        <dbReference type="ChEBI" id="CHEBI:15378"/>
        <dbReference type="ChEBI" id="CHEBI:36264"/>
        <dbReference type="ChEBI" id="CHEBI:62727"/>
        <dbReference type="ChEBI" id="CHEBI:71302"/>
        <dbReference type="ChEBI" id="CHEBI:456215"/>
        <dbReference type="EC" id="2.10.1.1"/>
    </reaction>
</comment>
<evidence type="ECO:0000256" key="2">
    <source>
        <dbReference type="ARBA" id="ARBA00003487"/>
    </source>
</evidence>
<dbReference type="InterPro" id="IPR005110">
    <property type="entry name" value="MoeA_linker/N"/>
</dbReference>
<dbReference type="InterPro" id="IPR024370">
    <property type="entry name" value="PBP_domain"/>
</dbReference>
<evidence type="ECO:0000256" key="8">
    <source>
        <dbReference type="ARBA" id="ARBA00023150"/>
    </source>
</evidence>
<dbReference type="Gene3D" id="2.170.190.11">
    <property type="entry name" value="Molybdopterin biosynthesis moea protein, domain 3"/>
    <property type="match status" value="1"/>
</dbReference>
<comment type="similarity">
    <text evidence="4 10">Belongs to the MoeA family.</text>
</comment>
<dbReference type="InterPro" id="IPR036425">
    <property type="entry name" value="MoaB/Mog-like_dom_sf"/>
</dbReference>
<evidence type="ECO:0000256" key="7">
    <source>
        <dbReference type="ARBA" id="ARBA00022505"/>
    </source>
</evidence>
<evidence type="ECO:0000256" key="9">
    <source>
        <dbReference type="ARBA" id="ARBA00047317"/>
    </source>
</evidence>
<evidence type="ECO:0000256" key="4">
    <source>
        <dbReference type="ARBA" id="ARBA00010763"/>
    </source>
</evidence>
<dbReference type="PANTHER" id="PTHR10192">
    <property type="entry name" value="MOLYBDOPTERIN BIOSYNTHESIS PROTEIN"/>
    <property type="match status" value="1"/>
</dbReference>
<accession>D6XSF1</accession>
<dbReference type="NCBIfam" id="TIGR00177">
    <property type="entry name" value="molyb_syn"/>
    <property type="match status" value="1"/>
</dbReference>
<proteinExistence type="inferred from homology"/>
<comment type="function">
    <text evidence="2">May be involved in the biosynthesis of molybdopterin.</text>
</comment>
<protein>
    <recommendedName>
        <fullName evidence="6 10">Molybdopterin molybdenumtransferase</fullName>
        <ecNumber evidence="5 10">2.10.1.1</ecNumber>
    </recommendedName>
</protein>
<dbReference type="PANTHER" id="PTHR10192:SF16">
    <property type="entry name" value="MOLYBDOPTERIN MOLYBDENUMTRANSFERASE"/>
    <property type="match status" value="1"/>
</dbReference>
<dbReference type="NCBIfam" id="NF011068">
    <property type="entry name" value="PRK14498.1"/>
    <property type="match status" value="1"/>
</dbReference>
<dbReference type="CDD" id="cd00887">
    <property type="entry name" value="MoeA"/>
    <property type="match status" value="1"/>
</dbReference>
<dbReference type="Pfam" id="PF00994">
    <property type="entry name" value="MoCF_biosynth"/>
    <property type="match status" value="1"/>
</dbReference>
<name>D6XSF1_BACIE</name>
<evidence type="ECO:0000313" key="12">
    <source>
        <dbReference type="EMBL" id="ADH98737.1"/>
    </source>
</evidence>
<comment type="cofactor">
    <cofactor evidence="10">
        <name>Mg(2+)</name>
        <dbReference type="ChEBI" id="CHEBI:18420"/>
    </cofactor>
</comment>
<dbReference type="InterPro" id="IPR038987">
    <property type="entry name" value="MoeA-like"/>
</dbReference>
<dbReference type="eggNOG" id="COG1910">
    <property type="taxonomic scope" value="Bacteria"/>
</dbReference>
<dbReference type="AlphaFoldDB" id="D6XSF1"/>
<dbReference type="Proteomes" id="UP000000271">
    <property type="component" value="Chromosome"/>
</dbReference>
<evidence type="ECO:0000256" key="10">
    <source>
        <dbReference type="RuleBase" id="RU365090"/>
    </source>
</evidence>
<organism evidence="12 13">
    <name type="scientific">Bacillus selenitireducens (strain ATCC 700615 / DSM 15326 / MLS10)</name>
    <dbReference type="NCBI Taxonomy" id="439292"/>
    <lineage>
        <taxon>Bacteria</taxon>
        <taxon>Bacillati</taxon>
        <taxon>Bacillota</taxon>
        <taxon>Bacilli</taxon>
        <taxon>Bacillales</taxon>
        <taxon>Bacillaceae</taxon>
        <taxon>Salisediminibacterium</taxon>
    </lineage>
</organism>
<dbReference type="Gene3D" id="3.90.105.10">
    <property type="entry name" value="Molybdopterin biosynthesis moea protein, domain 2"/>
    <property type="match status" value="1"/>
</dbReference>
<keyword evidence="10" id="KW-0479">Metal-binding</keyword>
<reference evidence="12" key="1">
    <citation type="submission" date="2009-10" db="EMBL/GenBank/DDBJ databases">
        <title>Complete sequence of Bacillus selenitireducens MLS10.</title>
        <authorList>
            <consortium name="US DOE Joint Genome Institute"/>
            <person name="Lucas S."/>
            <person name="Copeland A."/>
            <person name="Lapidus A."/>
            <person name="Glavina del Rio T."/>
            <person name="Dalin E."/>
            <person name="Tice H."/>
            <person name="Bruce D."/>
            <person name="Goodwin L."/>
            <person name="Pitluck S."/>
            <person name="Sims D."/>
            <person name="Brettin T."/>
            <person name="Detter J.C."/>
            <person name="Han C."/>
            <person name="Larimer F."/>
            <person name="Land M."/>
            <person name="Hauser L."/>
            <person name="Kyrpides N."/>
            <person name="Ovchinnikova G."/>
            <person name="Stolz J."/>
        </authorList>
    </citation>
    <scope>NUCLEOTIDE SEQUENCE [LARGE SCALE GENOMIC DNA]</scope>
    <source>
        <strain evidence="12">MLS10</strain>
    </source>
</reference>
<dbReference type="InterPro" id="IPR008284">
    <property type="entry name" value="MoCF_biosynth_CS"/>
</dbReference>
<keyword evidence="13" id="KW-1185">Reference proteome</keyword>
<dbReference type="PROSITE" id="PS01079">
    <property type="entry name" value="MOCF_BIOSYNTHESIS_2"/>
    <property type="match status" value="1"/>
</dbReference>
<sequence>MKTRDERTIYLEDKPREEALLDCLSFIRKRPKPYERLKTAEAIGRVTAKPVYAGVSNPHYHASAMDGIAVEAGKTKNAHESRPMTLKEGTDFVYVDTGHAIPSPFDAVIMIEHVNERAQDTLDIIEPAVPWQHIRPIGEDITYGEMILPQGHQIRPVDAGALLGAQVLEVDVIKKPEVAIYPSGNELIQPDQRAEPGKLIEFNGTIFAGLVASWGGVPELHEIVKDDRAMIRQALMAGTEKADLVLLNAGSSAGSRDYTKDVIEELGEVWTHGIATRPGKPVIIGCVNHTIVIGVPGYPVSAHFVMEWFVEPILYEWQGIQVPEKPEMPVIAGRRMTSNMGSEDFVRVHIGKVNGQYIANPLSRSASVTMSLVKADGIVTIPPGHLGVEQGDEITARLLKPKSQLDQTILFSGSHDLSIDVLSSVMKQHDGQSSVTPSHTGSLAGIMAIRRGDAHVAGIHLLDPASGTYNDPDIRKWLKGMTIVKLPFLKRKQGLIVPSGNPEQVKGIRDIREKNLHYVNRQKGAGTRVLFDHLLKQEDIKQDEIEGYQREMFTHLSVAAEVMVDPKACGMGIYSAAQAVGADFVPVDDESYDVIMTEDFFNSDRGQKLFHALRSEAFKEQVEALGGYTVDSDVEPVTIQI</sequence>
<dbReference type="Pfam" id="PF03454">
    <property type="entry name" value="MoeA_C"/>
    <property type="match status" value="1"/>
</dbReference>
<evidence type="ECO:0000313" key="13">
    <source>
        <dbReference type="Proteomes" id="UP000000271"/>
    </source>
</evidence>
<dbReference type="KEGG" id="bse:Bsel_1224"/>